<dbReference type="GO" id="GO:0005319">
    <property type="term" value="F:lipid transporter activity"/>
    <property type="evidence" value="ECO:0007669"/>
    <property type="project" value="TreeGrafter"/>
</dbReference>
<dbReference type="EnsemblProtists" id="EOD37674">
    <property type="protein sequence ID" value="EOD37674"/>
    <property type="gene ID" value="EMIHUDRAFT_429077"/>
</dbReference>
<dbReference type="Proteomes" id="UP000013827">
    <property type="component" value="Unassembled WGS sequence"/>
</dbReference>
<protein>
    <recommendedName>
        <fullName evidence="6">ABC transporter domain-containing protein</fullName>
    </recommendedName>
</protein>
<keyword evidence="2 5" id="KW-0812">Transmembrane</keyword>
<dbReference type="PANTHER" id="PTHR19229">
    <property type="entry name" value="ATP-BINDING CASSETTE TRANSPORTER SUBFAMILY A ABCA"/>
    <property type="match status" value="1"/>
</dbReference>
<keyword evidence="8" id="KW-1185">Reference proteome</keyword>
<dbReference type="GO" id="GO:0005524">
    <property type="term" value="F:ATP binding"/>
    <property type="evidence" value="ECO:0007669"/>
    <property type="project" value="InterPro"/>
</dbReference>
<name>A0A0D3KPI9_EMIH1</name>
<dbReference type="RefSeq" id="XP_005790103.1">
    <property type="nucleotide sequence ID" value="XM_005790046.1"/>
</dbReference>
<reference evidence="7" key="2">
    <citation type="submission" date="2024-10" db="UniProtKB">
        <authorList>
            <consortium name="EnsemblProtists"/>
        </authorList>
    </citation>
    <scope>IDENTIFICATION</scope>
</reference>
<keyword evidence="3 5" id="KW-1133">Transmembrane helix</keyword>
<evidence type="ECO:0000259" key="6">
    <source>
        <dbReference type="PROSITE" id="PS50893"/>
    </source>
</evidence>
<sequence>MAGQPVRRCRHNCTLEQFVVVPDSPAVRTLVEALLARVHTAQLEFAAAARPLGLMRGMPAPVVPRYLDSEAELDSRAYEGDTIWAAVVFSELGSGGSELGGGGSELGGGGGGDGGGGGGNWSYTLRFNASNVPSTRRLFDRFATGRSRRFEPYYSSGFLSLQHALNDAILARETGGALRPPSAYGVPFPVPAYQHSVFFDFAGNLIGILAIFSLLVPLSSLLRSVVLEREQRLKEQLLIMGTAPPAYYTSLLATSAAAFLLISAVCAAEIGLSCYTHSDGALVLLLFLLFGLATLAFALAMAPLFSNARLAALVGPLLYFLSSQLYSFFLEGGELSDGQVGAKALASLLPAMAFYLGASQMAQYEGSQQGVTWGSVHEGPFPLSASLAFLALDTLLYLALAYYLDAVLANGVGTARSPLFCLDAFRRPRARAAAAAASGSHTAAEARDDAPVVEPLAAPLSDRGVVVRSLRKEYPRGVAVEGLSLQLPPDAITCLLGSNGAGKTTTISMLTGLVPPTAGDATIDGRSLSAELRAIRTSIGVCQQVNTIWEELSPTQHLTLFGRLRGLSGGDLAAEVARALQRVGLQERASVRAGALSGGQKRKLCLAVALLGGSRTLFLDEPTSGMDPHSRRAIWALLREQRQGRT</sequence>
<dbReference type="OMA" id="PRNIMEN"/>
<dbReference type="GeneID" id="17282943"/>
<dbReference type="KEGG" id="ehx:EMIHUDRAFT_429077"/>
<dbReference type="Pfam" id="PF12698">
    <property type="entry name" value="ABC2_membrane_3"/>
    <property type="match status" value="1"/>
</dbReference>
<dbReference type="InterPro" id="IPR026082">
    <property type="entry name" value="ABCA"/>
</dbReference>
<dbReference type="InterPro" id="IPR017871">
    <property type="entry name" value="ABC_transporter-like_CS"/>
</dbReference>
<evidence type="ECO:0000256" key="5">
    <source>
        <dbReference type="SAM" id="Phobius"/>
    </source>
</evidence>
<dbReference type="CDD" id="cd03263">
    <property type="entry name" value="ABC_subfamily_A"/>
    <property type="match status" value="1"/>
</dbReference>
<accession>A0A0D3KPI9</accession>
<dbReference type="AlphaFoldDB" id="A0A0D3KPI9"/>
<feature type="domain" description="ABC transporter" evidence="6">
    <location>
        <begin position="465"/>
        <end position="646"/>
    </location>
</feature>
<dbReference type="PROSITE" id="PS00211">
    <property type="entry name" value="ABC_TRANSPORTER_1"/>
    <property type="match status" value="1"/>
</dbReference>
<dbReference type="HOGENOM" id="CLU_424303_0_0_1"/>
<dbReference type="PANTHER" id="PTHR19229:SF250">
    <property type="entry name" value="ABC TRANSPORTER DOMAIN-CONTAINING PROTEIN-RELATED"/>
    <property type="match status" value="1"/>
</dbReference>
<keyword evidence="4 5" id="KW-0472">Membrane</keyword>
<dbReference type="GO" id="GO:0016020">
    <property type="term" value="C:membrane"/>
    <property type="evidence" value="ECO:0007669"/>
    <property type="project" value="UniProtKB-SubCell"/>
</dbReference>
<dbReference type="eggNOG" id="KOG0059">
    <property type="taxonomic scope" value="Eukaryota"/>
</dbReference>
<evidence type="ECO:0000256" key="2">
    <source>
        <dbReference type="ARBA" id="ARBA00022692"/>
    </source>
</evidence>
<dbReference type="GO" id="GO:0140359">
    <property type="term" value="F:ABC-type transporter activity"/>
    <property type="evidence" value="ECO:0007669"/>
    <property type="project" value="InterPro"/>
</dbReference>
<dbReference type="InterPro" id="IPR013525">
    <property type="entry name" value="ABC2_TM"/>
</dbReference>
<dbReference type="Pfam" id="PF00005">
    <property type="entry name" value="ABC_tran"/>
    <property type="match status" value="1"/>
</dbReference>
<evidence type="ECO:0000313" key="8">
    <source>
        <dbReference type="Proteomes" id="UP000013827"/>
    </source>
</evidence>
<comment type="subcellular location">
    <subcellularLocation>
        <location evidence="1">Membrane</location>
        <topology evidence="1">Multi-pass membrane protein</topology>
    </subcellularLocation>
</comment>
<evidence type="ECO:0000256" key="3">
    <source>
        <dbReference type="ARBA" id="ARBA00022989"/>
    </source>
</evidence>
<dbReference type="SUPFAM" id="SSF52540">
    <property type="entry name" value="P-loop containing nucleoside triphosphate hydrolases"/>
    <property type="match status" value="1"/>
</dbReference>
<evidence type="ECO:0000313" key="7">
    <source>
        <dbReference type="EnsemblProtists" id="EOD37674"/>
    </source>
</evidence>
<feature type="transmembrane region" description="Helical" evidence="5">
    <location>
        <begin position="246"/>
        <end position="268"/>
    </location>
</feature>
<dbReference type="PaxDb" id="2903-EOD37674"/>
<proteinExistence type="predicted"/>
<evidence type="ECO:0000256" key="4">
    <source>
        <dbReference type="ARBA" id="ARBA00023136"/>
    </source>
</evidence>
<dbReference type="InterPro" id="IPR003439">
    <property type="entry name" value="ABC_transporter-like_ATP-bd"/>
</dbReference>
<dbReference type="STRING" id="2903.R1FVW7"/>
<feature type="transmembrane region" description="Helical" evidence="5">
    <location>
        <begin position="280"/>
        <end position="304"/>
    </location>
</feature>
<dbReference type="GO" id="GO:0016887">
    <property type="term" value="F:ATP hydrolysis activity"/>
    <property type="evidence" value="ECO:0007669"/>
    <property type="project" value="InterPro"/>
</dbReference>
<dbReference type="InterPro" id="IPR027417">
    <property type="entry name" value="P-loop_NTPase"/>
</dbReference>
<organism evidence="7 8">
    <name type="scientific">Emiliania huxleyi (strain CCMP1516)</name>
    <dbReference type="NCBI Taxonomy" id="280463"/>
    <lineage>
        <taxon>Eukaryota</taxon>
        <taxon>Haptista</taxon>
        <taxon>Haptophyta</taxon>
        <taxon>Prymnesiophyceae</taxon>
        <taxon>Isochrysidales</taxon>
        <taxon>Noelaerhabdaceae</taxon>
        <taxon>Emiliania</taxon>
    </lineage>
</organism>
<dbReference type="Gene3D" id="3.40.50.300">
    <property type="entry name" value="P-loop containing nucleotide triphosphate hydrolases"/>
    <property type="match status" value="1"/>
</dbReference>
<evidence type="ECO:0000256" key="1">
    <source>
        <dbReference type="ARBA" id="ARBA00004141"/>
    </source>
</evidence>
<reference evidence="8" key="1">
    <citation type="journal article" date="2013" name="Nature">
        <title>Pan genome of the phytoplankton Emiliania underpins its global distribution.</title>
        <authorList>
            <person name="Read B.A."/>
            <person name="Kegel J."/>
            <person name="Klute M.J."/>
            <person name="Kuo A."/>
            <person name="Lefebvre S.C."/>
            <person name="Maumus F."/>
            <person name="Mayer C."/>
            <person name="Miller J."/>
            <person name="Monier A."/>
            <person name="Salamov A."/>
            <person name="Young J."/>
            <person name="Aguilar M."/>
            <person name="Claverie J.M."/>
            <person name="Frickenhaus S."/>
            <person name="Gonzalez K."/>
            <person name="Herman E.K."/>
            <person name="Lin Y.C."/>
            <person name="Napier J."/>
            <person name="Ogata H."/>
            <person name="Sarno A.F."/>
            <person name="Shmutz J."/>
            <person name="Schroeder D."/>
            <person name="de Vargas C."/>
            <person name="Verret F."/>
            <person name="von Dassow P."/>
            <person name="Valentin K."/>
            <person name="Van de Peer Y."/>
            <person name="Wheeler G."/>
            <person name="Dacks J.B."/>
            <person name="Delwiche C.F."/>
            <person name="Dyhrman S.T."/>
            <person name="Glockner G."/>
            <person name="John U."/>
            <person name="Richards T."/>
            <person name="Worden A.Z."/>
            <person name="Zhang X."/>
            <person name="Grigoriev I.V."/>
            <person name="Allen A.E."/>
            <person name="Bidle K."/>
            <person name="Borodovsky M."/>
            <person name="Bowler C."/>
            <person name="Brownlee C."/>
            <person name="Cock J.M."/>
            <person name="Elias M."/>
            <person name="Gladyshev V.N."/>
            <person name="Groth M."/>
            <person name="Guda C."/>
            <person name="Hadaegh A."/>
            <person name="Iglesias-Rodriguez M.D."/>
            <person name="Jenkins J."/>
            <person name="Jones B.M."/>
            <person name="Lawson T."/>
            <person name="Leese F."/>
            <person name="Lindquist E."/>
            <person name="Lobanov A."/>
            <person name="Lomsadze A."/>
            <person name="Malik S.B."/>
            <person name="Marsh M.E."/>
            <person name="Mackinder L."/>
            <person name="Mock T."/>
            <person name="Mueller-Roeber B."/>
            <person name="Pagarete A."/>
            <person name="Parker M."/>
            <person name="Probert I."/>
            <person name="Quesneville H."/>
            <person name="Raines C."/>
            <person name="Rensing S.A."/>
            <person name="Riano-Pachon D.M."/>
            <person name="Richier S."/>
            <person name="Rokitta S."/>
            <person name="Shiraiwa Y."/>
            <person name="Soanes D.M."/>
            <person name="van der Giezen M."/>
            <person name="Wahlund T.M."/>
            <person name="Williams B."/>
            <person name="Wilson W."/>
            <person name="Wolfe G."/>
            <person name="Wurch L.L."/>
        </authorList>
    </citation>
    <scope>NUCLEOTIDE SEQUENCE</scope>
</reference>
<feature type="transmembrane region" description="Helical" evidence="5">
    <location>
        <begin position="205"/>
        <end position="226"/>
    </location>
</feature>
<dbReference type="PROSITE" id="PS50893">
    <property type="entry name" value="ABC_TRANSPORTER_2"/>
    <property type="match status" value="1"/>
</dbReference>